<evidence type="ECO:0000256" key="1">
    <source>
        <dbReference type="PROSITE-ProRule" id="PRU10141"/>
    </source>
</evidence>
<dbReference type="Pfam" id="PF00069">
    <property type="entry name" value="Pkinase"/>
    <property type="match status" value="1"/>
</dbReference>
<dbReference type="InterPro" id="IPR000719">
    <property type="entry name" value="Prot_kinase_dom"/>
</dbReference>
<gene>
    <name evidence="4" type="ORF">N0F65_000770</name>
</gene>
<feature type="compositionally biased region" description="Polar residues" evidence="2">
    <location>
        <begin position="111"/>
        <end position="138"/>
    </location>
</feature>
<dbReference type="EMBL" id="DAKRPA010000003">
    <property type="protein sequence ID" value="DBA05082.1"/>
    <property type="molecule type" value="Genomic_DNA"/>
</dbReference>
<evidence type="ECO:0000256" key="2">
    <source>
        <dbReference type="SAM" id="MobiDB-lite"/>
    </source>
</evidence>
<dbReference type="GO" id="GO:0005524">
    <property type="term" value="F:ATP binding"/>
    <property type="evidence" value="ECO:0007669"/>
    <property type="project" value="UniProtKB-UniRule"/>
</dbReference>
<dbReference type="SUPFAM" id="SSF56112">
    <property type="entry name" value="Protein kinase-like (PK-like)"/>
    <property type="match status" value="1"/>
</dbReference>
<organism evidence="4 5">
    <name type="scientific">Lagenidium giganteum</name>
    <dbReference type="NCBI Taxonomy" id="4803"/>
    <lineage>
        <taxon>Eukaryota</taxon>
        <taxon>Sar</taxon>
        <taxon>Stramenopiles</taxon>
        <taxon>Oomycota</taxon>
        <taxon>Peronosporomycetes</taxon>
        <taxon>Pythiales</taxon>
        <taxon>Pythiaceae</taxon>
    </lineage>
</organism>
<comment type="caution">
    <text evidence="4">The sequence shown here is derived from an EMBL/GenBank/DDBJ whole genome shotgun (WGS) entry which is preliminary data.</text>
</comment>
<feature type="compositionally biased region" description="Acidic residues" evidence="2">
    <location>
        <begin position="753"/>
        <end position="765"/>
    </location>
</feature>
<feature type="binding site" evidence="1">
    <location>
        <position position="474"/>
    </location>
    <ligand>
        <name>ATP</name>
        <dbReference type="ChEBI" id="CHEBI:30616"/>
    </ligand>
</feature>
<dbReference type="PANTHER" id="PTHR21207">
    <property type="entry name" value="PARKIN COREGULATED GENE PROTEIN PARK2 COREGULATED"/>
    <property type="match status" value="1"/>
</dbReference>
<feature type="region of interest" description="Disordered" evidence="2">
    <location>
        <begin position="731"/>
        <end position="765"/>
    </location>
</feature>
<reference evidence="4" key="2">
    <citation type="journal article" date="2023" name="Microbiol Resour">
        <title>Decontamination and Annotation of the Draft Genome Sequence of the Oomycete Lagenidium giganteum ARSEF 373.</title>
        <authorList>
            <person name="Morgan W.R."/>
            <person name="Tartar A."/>
        </authorList>
    </citation>
    <scope>NUCLEOTIDE SEQUENCE</scope>
    <source>
        <strain evidence="4">ARSEF 373</strain>
    </source>
</reference>
<name>A0AAV2ZKS1_9STRA</name>
<dbReference type="InterPro" id="IPR017441">
    <property type="entry name" value="Protein_kinase_ATP_BS"/>
</dbReference>
<dbReference type="SMART" id="SM00220">
    <property type="entry name" value="S_TKc"/>
    <property type="match status" value="1"/>
</dbReference>
<dbReference type="InterPro" id="IPR019399">
    <property type="entry name" value="Parkin_co-regulated_protein"/>
</dbReference>
<dbReference type="Pfam" id="PF10274">
    <property type="entry name" value="ParcG"/>
    <property type="match status" value="1"/>
</dbReference>
<feature type="region of interest" description="Disordered" evidence="2">
    <location>
        <begin position="406"/>
        <end position="425"/>
    </location>
</feature>
<dbReference type="PROSITE" id="PS00107">
    <property type="entry name" value="PROTEIN_KINASE_ATP"/>
    <property type="match status" value="1"/>
</dbReference>
<dbReference type="Gene3D" id="3.30.200.20">
    <property type="entry name" value="Phosphorylase Kinase, domain 1"/>
    <property type="match status" value="1"/>
</dbReference>
<evidence type="ECO:0000313" key="4">
    <source>
        <dbReference type="EMBL" id="DBA05082.1"/>
    </source>
</evidence>
<dbReference type="Gene3D" id="1.10.510.10">
    <property type="entry name" value="Transferase(Phosphotransferase) domain 1"/>
    <property type="match status" value="1"/>
</dbReference>
<dbReference type="GO" id="GO:0051879">
    <property type="term" value="F:Hsp90 protein binding"/>
    <property type="evidence" value="ECO:0007669"/>
    <property type="project" value="TreeGrafter"/>
</dbReference>
<dbReference type="PROSITE" id="PS50011">
    <property type="entry name" value="PROTEIN_KINASE_DOM"/>
    <property type="match status" value="1"/>
</dbReference>
<evidence type="ECO:0000313" key="5">
    <source>
        <dbReference type="Proteomes" id="UP001146120"/>
    </source>
</evidence>
<keyword evidence="1" id="KW-0067">ATP-binding</keyword>
<dbReference type="InterPro" id="IPR011009">
    <property type="entry name" value="Kinase-like_dom_sf"/>
</dbReference>
<feature type="domain" description="Protein kinase" evidence="3">
    <location>
        <begin position="445"/>
        <end position="701"/>
    </location>
</feature>
<feature type="region of interest" description="Disordered" evidence="2">
    <location>
        <begin position="30"/>
        <end position="58"/>
    </location>
</feature>
<reference evidence="4" key="1">
    <citation type="submission" date="2022-11" db="EMBL/GenBank/DDBJ databases">
        <authorList>
            <person name="Morgan W.R."/>
            <person name="Tartar A."/>
        </authorList>
    </citation>
    <scope>NUCLEOTIDE SEQUENCE</scope>
    <source>
        <strain evidence="4">ARSEF 373</strain>
    </source>
</reference>
<dbReference type="Proteomes" id="UP001146120">
    <property type="component" value="Unassembled WGS sequence"/>
</dbReference>
<keyword evidence="5" id="KW-1185">Reference proteome</keyword>
<protein>
    <recommendedName>
        <fullName evidence="3">Protein kinase domain-containing protein</fullName>
    </recommendedName>
</protein>
<feature type="region of interest" description="Disordered" evidence="2">
    <location>
        <begin position="357"/>
        <end position="391"/>
    </location>
</feature>
<evidence type="ECO:0000259" key="3">
    <source>
        <dbReference type="PROSITE" id="PS50011"/>
    </source>
</evidence>
<keyword evidence="1" id="KW-0547">Nucleotide-binding</keyword>
<accession>A0AAV2ZKS1</accession>
<dbReference type="GO" id="GO:0004672">
    <property type="term" value="F:protein kinase activity"/>
    <property type="evidence" value="ECO:0007669"/>
    <property type="project" value="InterPro"/>
</dbReference>
<feature type="region of interest" description="Disordered" evidence="2">
    <location>
        <begin position="111"/>
        <end position="151"/>
    </location>
</feature>
<proteinExistence type="predicted"/>
<dbReference type="GO" id="GO:0030544">
    <property type="term" value="F:Hsp70 protein binding"/>
    <property type="evidence" value="ECO:0007669"/>
    <property type="project" value="TreeGrafter"/>
</dbReference>
<dbReference type="PANTHER" id="PTHR21207:SF2">
    <property type="entry name" value="PARKIN COREGULATED GENE PROTEIN"/>
    <property type="match status" value="1"/>
</dbReference>
<sequence length="765" mass="85112">MTTREPLPLQIGQDLKARQTAMPIALSTKRLTQSAKEKERHPAPSAHHVRQMAKLSAACSSTTKEKAVGGSTVAGSATGTAWTGVVTSAATAGKANNLRLSLTLASSHNDTAATTRTVPGMKSSSLQTPSKTATSGSAKLSPIRRPQSSGAFKPRKIEKTRFRYFYDRGDLPLRVNFAGAVRKIQWQIDVGQLDYTHYLPMFMEGLRELEEPYHFLAVNGTLDLIEKGGQRTLACIPHVILPIKQNLMTRNHIILCLQMKVLQKLVLSCPFAGEALVPYYRQLLSIFNLFITKRVNCGDAIDYGQRRQENLGDLIAETLNLLERHGGPDAFVNIKYMIPTYESCRKPIGLSLEVEESTPARLERKGSDSDSSNSGSGDDEDEPLETSCDIGETTLRKGPIAISRSGVRLAPRKHSGSGANEVEEEDTHYANALARGRETIPLDALETSTMIGRGASGHVLKARHLRTGELYAIKVVNNVHDKAKRDQMLTEIRTLYSVESPFLVDFYGAYFKDHALSIVLEYCAHGSLDQFIRSRSQLPERIVAAIAFQVLQGLLHLKKTHHFHRDIKPQNILMQDNGTVKLTDFGIARELGDSHDMAQTFIGTFKYMSPERVQNQPYDYKSDIWSLGLVLIECATKWFPYASARSYIDVVQSIIESPEPAIPDYLASEFSPEMHEFVASCMHKDPKERGSVEELLVSPWLRLHRATSGDACIRICQQWLMERPLSESKFIVGGSERQHKPAEAAKGSKGNESEDEIEEDIHEER</sequence>
<dbReference type="AlphaFoldDB" id="A0AAV2ZKS1"/>